<accession>A0ABS2LTX0</accession>
<sequence length="41" mass="4143">MRALVRTSSGKVDEPGLARLFGVGDDARVGVGGEVEGVEVG</sequence>
<keyword evidence="2" id="KW-1185">Reference proteome</keyword>
<reference evidence="1 2" key="1">
    <citation type="submission" date="2021-01" db="EMBL/GenBank/DDBJ databases">
        <title>Sequencing the genomes of 1000 actinobacteria strains.</title>
        <authorList>
            <person name="Klenk H.-P."/>
        </authorList>
    </citation>
    <scope>NUCLEOTIDE SEQUENCE [LARGE SCALE GENOMIC DNA]</scope>
    <source>
        <strain evidence="1 2">DSM 100204</strain>
    </source>
</reference>
<dbReference type="EMBL" id="JAFBBP010000001">
    <property type="protein sequence ID" value="MBM7491613.1"/>
    <property type="molecule type" value="Genomic_DNA"/>
</dbReference>
<organism evidence="1 2">
    <name type="scientific">Micromonospora luteifusca</name>
    <dbReference type="NCBI Taxonomy" id="709860"/>
    <lineage>
        <taxon>Bacteria</taxon>
        <taxon>Bacillati</taxon>
        <taxon>Actinomycetota</taxon>
        <taxon>Actinomycetes</taxon>
        <taxon>Micromonosporales</taxon>
        <taxon>Micromonosporaceae</taxon>
        <taxon>Micromonospora</taxon>
    </lineage>
</organism>
<protein>
    <submittedName>
        <fullName evidence="1">Uncharacterized protein</fullName>
    </submittedName>
</protein>
<dbReference type="Proteomes" id="UP000764837">
    <property type="component" value="Unassembled WGS sequence"/>
</dbReference>
<evidence type="ECO:0000313" key="1">
    <source>
        <dbReference type="EMBL" id="MBM7491613.1"/>
    </source>
</evidence>
<proteinExistence type="predicted"/>
<dbReference type="RefSeq" id="WP_275581447.1">
    <property type="nucleotide sequence ID" value="NZ_JAFBBP010000001.1"/>
</dbReference>
<evidence type="ECO:0000313" key="2">
    <source>
        <dbReference type="Proteomes" id="UP000764837"/>
    </source>
</evidence>
<name>A0ABS2LTX0_9ACTN</name>
<gene>
    <name evidence="1" type="ORF">JOD64_002835</name>
</gene>
<comment type="caution">
    <text evidence="1">The sequence shown here is derived from an EMBL/GenBank/DDBJ whole genome shotgun (WGS) entry which is preliminary data.</text>
</comment>